<dbReference type="Gene3D" id="3.40.50.2300">
    <property type="match status" value="2"/>
</dbReference>
<dbReference type="PROSITE" id="PS50112">
    <property type="entry name" value="PAS"/>
    <property type="match status" value="1"/>
</dbReference>
<keyword evidence="11" id="KW-0812">Transmembrane</keyword>
<reference evidence="12 13" key="1">
    <citation type="submission" date="2019-10" db="EMBL/GenBank/DDBJ databases">
        <title>Nocardioides novel species isolated from the excrement of Marmot.</title>
        <authorList>
            <person name="Zhang G."/>
        </authorList>
    </citation>
    <scope>NUCLEOTIDE SEQUENCE [LARGE SCALE GENOMIC DNA]</scope>
    <source>
        <strain evidence="13">zg-579</strain>
    </source>
</reference>
<name>A0A6I3JGF1_9ACTN</name>
<feature type="transmembrane region" description="Helical" evidence="11">
    <location>
        <begin position="14"/>
        <end position="32"/>
    </location>
</feature>
<dbReference type="SUPFAM" id="SSF52172">
    <property type="entry name" value="CheY-like"/>
    <property type="match status" value="2"/>
</dbReference>
<evidence type="ECO:0000256" key="5">
    <source>
        <dbReference type="ARBA" id="ARBA00022553"/>
    </source>
</evidence>
<dbReference type="CDD" id="cd00082">
    <property type="entry name" value="HisKA"/>
    <property type="match status" value="1"/>
</dbReference>
<keyword evidence="8" id="KW-0902">Two-component regulatory system</keyword>
<keyword evidence="9 11" id="KW-0472">Membrane</keyword>
<evidence type="ECO:0000313" key="12">
    <source>
        <dbReference type="EMBL" id="MTB97364.1"/>
    </source>
</evidence>
<evidence type="ECO:0000256" key="2">
    <source>
        <dbReference type="ARBA" id="ARBA00001968"/>
    </source>
</evidence>
<dbReference type="InterPro" id="IPR003661">
    <property type="entry name" value="HisK_dim/P_dom"/>
</dbReference>
<feature type="region of interest" description="Disordered" evidence="10">
    <location>
        <begin position="956"/>
        <end position="995"/>
    </location>
</feature>
<dbReference type="GO" id="GO:0005886">
    <property type="term" value="C:plasma membrane"/>
    <property type="evidence" value="ECO:0007669"/>
    <property type="project" value="UniProtKB-SubCell"/>
</dbReference>
<dbReference type="Pfam" id="PF02518">
    <property type="entry name" value="HATPase_c"/>
    <property type="match status" value="1"/>
</dbReference>
<dbReference type="SMART" id="SM00086">
    <property type="entry name" value="PAC"/>
    <property type="match status" value="1"/>
</dbReference>
<feature type="transmembrane region" description="Helical" evidence="11">
    <location>
        <begin position="135"/>
        <end position="158"/>
    </location>
</feature>
<proteinExistence type="predicted"/>
<dbReference type="InterPro" id="IPR000700">
    <property type="entry name" value="PAS-assoc_C"/>
</dbReference>
<dbReference type="EMBL" id="WLCI01000022">
    <property type="protein sequence ID" value="MTB97364.1"/>
    <property type="molecule type" value="Genomic_DNA"/>
</dbReference>
<keyword evidence="5" id="KW-0597">Phosphoprotein</keyword>
<feature type="transmembrane region" description="Helical" evidence="11">
    <location>
        <begin position="173"/>
        <end position="194"/>
    </location>
</feature>
<feature type="transmembrane region" description="Helical" evidence="11">
    <location>
        <begin position="238"/>
        <end position="255"/>
    </location>
</feature>
<dbReference type="InterPro" id="IPR036097">
    <property type="entry name" value="HisK_dim/P_sf"/>
</dbReference>
<dbReference type="PANTHER" id="PTHR43047:SF72">
    <property type="entry name" value="OSMOSENSING HISTIDINE PROTEIN KINASE SLN1"/>
    <property type="match status" value="1"/>
</dbReference>
<keyword evidence="7" id="KW-0418">Kinase</keyword>
<dbReference type="FunFam" id="1.10.287.130:FF:000001">
    <property type="entry name" value="Two-component sensor histidine kinase"/>
    <property type="match status" value="1"/>
</dbReference>
<dbReference type="SMART" id="SM00388">
    <property type="entry name" value="HisKA"/>
    <property type="match status" value="1"/>
</dbReference>
<evidence type="ECO:0000256" key="6">
    <source>
        <dbReference type="ARBA" id="ARBA00022679"/>
    </source>
</evidence>
<feature type="transmembrane region" description="Helical" evidence="11">
    <location>
        <begin position="275"/>
        <end position="291"/>
    </location>
</feature>
<evidence type="ECO:0000256" key="3">
    <source>
        <dbReference type="ARBA" id="ARBA00004236"/>
    </source>
</evidence>
<dbReference type="SMART" id="SM00091">
    <property type="entry name" value="PAS"/>
    <property type="match status" value="1"/>
</dbReference>
<dbReference type="Gene3D" id="1.10.287.130">
    <property type="match status" value="1"/>
</dbReference>
<dbReference type="SMART" id="SM00448">
    <property type="entry name" value="REC"/>
    <property type="match status" value="2"/>
</dbReference>
<dbReference type="SMART" id="SM00387">
    <property type="entry name" value="HATPase_c"/>
    <property type="match status" value="1"/>
</dbReference>
<comment type="subcellular location">
    <subcellularLocation>
        <location evidence="3">Cell membrane</location>
    </subcellularLocation>
</comment>
<dbReference type="Pfam" id="PF00512">
    <property type="entry name" value="HisKA"/>
    <property type="match status" value="1"/>
</dbReference>
<dbReference type="PANTHER" id="PTHR43047">
    <property type="entry name" value="TWO-COMPONENT HISTIDINE PROTEIN KINASE"/>
    <property type="match status" value="1"/>
</dbReference>
<dbReference type="InterPro" id="IPR011006">
    <property type="entry name" value="CheY-like_superfamily"/>
</dbReference>
<dbReference type="GO" id="GO:0000155">
    <property type="term" value="F:phosphorelay sensor kinase activity"/>
    <property type="evidence" value="ECO:0007669"/>
    <property type="project" value="InterPro"/>
</dbReference>
<dbReference type="InterPro" id="IPR003594">
    <property type="entry name" value="HATPase_dom"/>
</dbReference>
<evidence type="ECO:0000256" key="8">
    <source>
        <dbReference type="ARBA" id="ARBA00023012"/>
    </source>
</evidence>
<dbReference type="NCBIfam" id="TIGR00229">
    <property type="entry name" value="sensory_box"/>
    <property type="match status" value="1"/>
</dbReference>
<evidence type="ECO:0000256" key="10">
    <source>
        <dbReference type="SAM" id="MobiDB-lite"/>
    </source>
</evidence>
<dbReference type="PRINTS" id="PR00344">
    <property type="entry name" value="BCTRLSENSOR"/>
</dbReference>
<dbReference type="RefSeq" id="WP_154617270.1">
    <property type="nucleotide sequence ID" value="NZ_CP053660.1"/>
</dbReference>
<accession>A0A6I3JGF1</accession>
<dbReference type="CDD" id="cd16922">
    <property type="entry name" value="HATPase_EvgS-ArcB-TorS-like"/>
    <property type="match status" value="1"/>
</dbReference>
<dbReference type="Proteomes" id="UP000433406">
    <property type="component" value="Unassembled WGS sequence"/>
</dbReference>
<gene>
    <name evidence="12" type="ORF">GGQ22_20050</name>
</gene>
<dbReference type="InterPro" id="IPR000014">
    <property type="entry name" value="PAS"/>
</dbReference>
<keyword evidence="13" id="KW-1185">Reference proteome</keyword>
<dbReference type="InterPro" id="IPR001789">
    <property type="entry name" value="Sig_transdc_resp-reg_receiver"/>
</dbReference>
<dbReference type="InterPro" id="IPR005467">
    <property type="entry name" value="His_kinase_dom"/>
</dbReference>
<dbReference type="SUPFAM" id="SSF55874">
    <property type="entry name" value="ATPase domain of HSP90 chaperone/DNA topoisomerase II/histidine kinase"/>
    <property type="match status" value="1"/>
</dbReference>
<dbReference type="Gene3D" id="3.30.450.20">
    <property type="entry name" value="PAS domain"/>
    <property type="match status" value="1"/>
</dbReference>
<comment type="cofactor">
    <cofactor evidence="2">
        <name>a divalent metal cation</name>
        <dbReference type="ChEBI" id="CHEBI:60240"/>
    </cofactor>
</comment>
<feature type="transmembrane region" description="Helical" evidence="11">
    <location>
        <begin position="44"/>
        <end position="62"/>
    </location>
</feature>
<dbReference type="InterPro" id="IPR001610">
    <property type="entry name" value="PAC"/>
</dbReference>
<comment type="caution">
    <text evidence="12">The sequence shown here is derived from an EMBL/GenBank/DDBJ whole genome shotgun (WGS) entry which is preliminary data.</text>
</comment>
<evidence type="ECO:0000256" key="7">
    <source>
        <dbReference type="ARBA" id="ARBA00022777"/>
    </source>
</evidence>
<dbReference type="Gene3D" id="3.30.565.10">
    <property type="entry name" value="Histidine kinase-like ATPase, C-terminal domain"/>
    <property type="match status" value="1"/>
</dbReference>
<evidence type="ECO:0000256" key="1">
    <source>
        <dbReference type="ARBA" id="ARBA00000085"/>
    </source>
</evidence>
<feature type="transmembrane region" description="Helical" evidence="11">
    <location>
        <begin position="206"/>
        <end position="226"/>
    </location>
</feature>
<organism evidence="12 13">
    <name type="scientific">Nocardioides marmotae</name>
    <dbReference type="NCBI Taxonomy" id="2663857"/>
    <lineage>
        <taxon>Bacteria</taxon>
        <taxon>Bacillati</taxon>
        <taxon>Actinomycetota</taxon>
        <taxon>Actinomycetes</taxon>
        <taxon>Propionibacteriales</taxon>
        <taxon>Nocardioidaceae</taxon>
        <taxon>Nocardioides</taxon>
    </lineage>
</organism>
<evidence type="ECO:0000256" key="11">
    <source>
        <dbReference type="SAM" id="Phobius"/>
    </source>
</evidence>
<dbReference type="PROSITE" id="PS50109">
    <property type="entry name" value="HIS_KIN"/>
    <property type="match status" value="1"/>
</dbReference>
<evidence type="ECO:0000256" key="9">
    <source>
        <dbReference type="ARBA" id="ARBA00023136"/>
    </source>
</evidence>
<dbReference type="GO" id="GO:0009927">
    <property type="term" value="F:histidine phosphotransfer kinase activity"/>
    <property type="evidence" value="ECO:0007669"/>
    <property type="project" value="TreeGrafter"/>
</dbReference>
<dbReference type="AlphaFoldDB" id="A0A6I3JGF1"/>
<dbReference type="InterPro" id="IPR036890">
    <property type="entry name" value="HATPase_C_sf"/>
</dbReference>
<dbReference type="InterPro" id="IPR004358">
    <property type="entry name" value="Sig_transdc_His_kin-like_C"/>
</dbReference>
<feature type="transmembrane region" description="Helical" evidence="11">
    <location>
        <begin position="109"/>
        <end position="128"/>
    </location>
</feature>
<dbReference type="SUPFAM" id="SSF47384">
    <property type="entry name" value="Homodimeric domain of signal transducing histidine kinase"/>
    <property type="match status" value="1"/>
</dbReference>
<keyword evidence="11" id="KW-1133">Transmembrane helix</keyword>
<dbReference type="CDD" id="cd00156">
    <property type="entry name" value="REC"/>
    <property type="match status" value="2"/>
</dbReference>
<dbReference type="Pfam" id="PF13426">
    <property type="entry name" value="PAS_9"/>
    <property type="match status" value="1"/>
</dbReference>
<evidence type="ECO:0000313" key="13">
    <source>
        <dbReference type="Proteomes" id="UP000433406"/>
    </source>
</evidence>
<dbReference type="GO" id="GO:0005509">
    <property type="term" value="F:calcium ion binding"/>
    <property type="evidence" value="ECO:0007669"/>
    <property type="project" value="UniProtKB-ARBA"/>
</dbReference>
<dbReference type="SUPFAM" id="SSF55785">
    <property type="entry name" value="PYP-like sensor domain (PAS domain)"/>
    <property type="match status" value="1"/>
</dbReference>
<dbReference type="InterPro" id="IPR035965">
    <property type="entry name" value="PAS-like_dom_sf"/>
</dbReference>
<evidence type="ECO:0000256" key="4">
    <source>
        <dbReference type="ARBA" id="ARBA00012438"/>
    </source>
</evidence>
<sequence length="995" mass="105354">MGTSLSLGAQRRRFRLVVPIAVAFVVVFAILLQPGFPRGFREVASSLGLLISGIATAVSLWLRTRRSTGRRRRAWQWLLAASVTAVVGNVWMAVVGAQPVDDPSLVSDLSVALALALSIVGMLTFPAARRRGRNLAIMVLDGTVGGAAVLIMASVLVYDELLASVDHVLGSEFFSVLIPFLDIALVTFGLLLVLRSRGESRPALALVALGFLLYAVADLSFAVRVAQGTFAWGDLPDLGWIAGYLIIGVAAWYPLHPDAPDVEEQRATADTRDTVLVYSAVGVAAVVQTMLNGGDAIQRAQVLLWLLLGLAAGLRQVLLTADNAQLRRGLERQVAEQTSDLRRMARRTETLITSVGDGIYGVDAAGRITFVNPSGAEALRQSPDALLGQDAHALFHAPTADGAAYPYDGCYVAEAIASGIVTNAEEDVYVRADGTRFPVEITASPLIDDDEVTGAVVVFRDVTQRQEVDRMKNEFLSVVSHELRTPLTSIRGSLGLLAGGQLGELSPRATSMARIALESTERLTRLINDILDLERIESGTRPMELAPTDVRSVVEAAVGEMDAMARGAGVELVVGETAGQVLVDSDRVVQTLTNLVNNAVKFSTAGGQVVVDAVPQPSGTTVLFRVRDQGRGIPTDQLTTIFDRFHQVDSSDARQKGGTGLGLAISRSIVERHGGRIWAESSPGEGTTVQFTLPLHQRTPATGATGATGDAPAVLICDDEPAVVGALSSMLEEHGYRPVGVGDGDAAIARATADRPAAVLVDLRMPGTSGADVVAELRRGERTRTIPLIVLSGLGPETAPELGPQTDGWLVKPVTEEQLVAAVEIALAGRLRESAVLVVEDDEDLAEVICTPLRGHGIRVDHASTAAAAIEAGRRLRPQVVVLDLHLPDDDGSAVVAAFRADPALRATPLVVYSAADVEVERRADLELGPTVFLTKGRSGPDALEERVLGLLDAVVGRAAEQDPTPPSDPAPDPATIPRTPPRAPHPAPVLQEER</sequence>
<dbReference type="Pfam" id="PF00072">
    <property type="entry name" value="Response_reg"/>
    <property type="match status" value="2"/>
</dbReference>
<dbReference type="CDD" id="cd00130">
    <property type="entry name" value="PAS"/>
    <property type="match status" value="1"/>
</dbReference>
<dbReference type="PROSITE" id="PS50113">
    <property type="entry name" value="PAC"/>
    <property type="match status" value="1"/>
</dbReference>
<comment type="catalytic activity">
    <reaction evidence="1">
        <text>ATP + protein L-histidine = ADP + protein N-phospho-L-histidine.</text>
        <dbReference type="EC" id="2.7.13.3"/>
    </reaction>
</comment>
<feature type="transmembrane region" description="Helical" evidence="11">
    <location>
        <begin position="74"/>
        <end position="97"/>
    </location>
</feature>
<dbReference type="FunFam" id="3.30.565.10:FF:000006">
    <property type="entry name" value="Sensor histidine kinase WalK"/>
    <property type="match status" value="1"/>
</dbReference>
<protein>
    <recommendedName>
        <fullName evidence="4">histidine kinase</fullName>
        <ecNumber evidence="4">2.7.13.3</ecNumber>
    </recommendedName>
</protein>
<dbReference type="PROSITE" id="PS50110">
    <property type="entry name" value="RESPONSE_REGULATORY"/>
    <property type="match status" value="2"/>
</dbReference>
<keyword evidence="6" id="KW-0808">Transferase</keyword>
<dbReference type="EC" id="2.7.13.3" evidence="4"/>
<feature type="compositionally biased region" description="Pro residues" evidence="10">
    <location>
        <begin position="964"/>
        <end position="988"/>
    </location>
</feature>